<comment type="cofactor">
    <cofactor evidence="1">
        <name>Mg(2+)</name>
        <dbReference type="ChEBI" id="CHEBI:18420"/>
    </cofactor>
</comment>
<dbReference type="GO" id="GO:0016791">
    <property type="term" value="F:phosphatase activity"/>
    <property type="evidence" value="ECO:0007669"/>
    <property type="project" value="InterPro"/>
</dbReference>
<feature type="compositionally biased region" description="Basic and acidic residues" evidence="6">
    <location>
        <begin position="1"/>
        <end position="26"/>
    </location>
</feature>
<proteinExistence type="inferred from homology"/>
<evidence type="ECO:0000256" key="1">
    <source>
        <dbReference type="ARBA" id="ARBA00001946"/>
    </source>
</evidence>
<dbReference type="eggNOG" id="KOG3040">
    <property type="taxonomic scope" value="Eukaryota"/>
</dbReference>
<reference evidence="8" key="1">
    <citation type="journal article" date="2013" name="Nat. Genet.">
        <title>The draft genomes of soft-shell turtle and green sea turtle yield insights into the development and evolution of the turtle-specific body plan.</title>
        <authorList>
            <person name="Wang Z."/>
            <person name="Pascual-Anaya J."/>
            <person name="Zadissa A."/>
            <person name="Li W."/>
            <person name="Niimura Y."/>
            <person name="Huang Z."/>
            <person name="Li C."/>
            <person name="White S."/>
            <person name="Xiong Z."/>
            <person name="Fang D."/>
            <person name="Wang B."/>
            <person name="Ming Y."/>
            <person name="Chen Y."/>
            <person name="Zheng Y."/>
            <person name="Kuraku S."/>
            <person name="Pignatelli M."/>
            <person name="Herrero J."/>
            <person name="Beal K."/>
            <person name="Nozawa M."/>
            <person name="Li Q."/>
            <person name="Wang J."/>
            <person name="Zhang H."/>
            <person name="Yu L."/>
            <person name="Shigenobu S."/>
            <person name="Wang J."/>
            <person name="Liu J."/>
            <person name="Flicek P."/>
            <person name="Searle S."/>
            <person name="Wang J."/>
            <person name="Kuratani S."/>
            <person name="Yin Y."/>
            <person name="Aken B."/>
            <person name="Zhang G."/>
            <person name="Irie N."/>
        </authorList>
    </citation>
    <scope>NUCLEOTIDE SEQUENCE [LARGE SCALE GENOMIC DNA]</scope>
</reference>
<dbReference type="Pfam" id="PF13242">
    <property type="entry name" value="Hydrolase_like"/>
    <property type="match status" value="1"/>
</dbReference>
<dbReference type="InterPro" id="IPR006355">
    <property type="entry name" value="LHPP/HDHD2"/>
</dbReference>
<keyword evidence="8" id="KW-1185">Reference proteome</keyword>
<dbReference type="Pfam" id="PF08571">
    <property type="entry name" value="Yos1"/>
    <property type="match status" value="1"/>
</dbReference>
<dbReference type="GO" id="GO:0046872">
    <property type="term" value="F:metal ion binding"/>
    <property type="evidence" value="ECO:0007669"/>
    <property type="project" value="UniProtKB-KW"/>
</dbReference>
<evidence type="ECO:0000256" key="3">
    <source>
        <dbReference type="ARBA" id="ARBA00022723"/>
    </source>
</evidence>
<accession>M7BSF4</accession>
<feature type="region of interest" description="Disordered" evidence="6">
    <location>
        <begin position="55"/>
        <end position="84"/>
    </location>
</feature>
<name>M7BSF4_CHEMY</name>
<dbReference type="InterPro" id="IPR023214">
    <property type="entry name" value="HAD_sf"/>
</dbReference>
<protein>
    <recommendedName>
        <fullName evidence="5">Haloacid dehalogenase-like hydrolase domain-containing protein 2</fullName>
    </recommendedName>
</protein>
<dbReference type="EMBL" id="KB514475">
    <property type="protein sequence ID" value="EMP40129.1"/>
    <property type="molecule type" value="Genomic_DNA"/>
</dbReference>
<dbReference type="GO" id="GO:0005737">
    <property type="term" value="C:cytoplasm"/>
    <property type="evidence" value="ECO:0007669"/>
    <property type="project" value="TreeGrafter"/>
</dbReference>
<evidence type="ECO:0000256" key="4">
    <source>
        <dbReference type="ARBA" id="ARBA00022842"/>
    </source>
</evidence>
<dbReference type="PANTHER" id="PTHR19288:SF46">
    <property type="entry name" value="HALOACID DEHALOGENASE-LIKE HYDROLASE DOMAIN-CONTAINING PROTEIN 2"/>
    <property type="match status" value="1"/>
</dbReference>
<dbReference type="CDD" id="cd07509">
    <property type="entry name" value="HAD_PPase"/>
    <property type="match status" value="1"/>
</dbReference>
<dbReference type="AlphaFoldDB" id="M7BSF4"/>
<sequence length="436" mass="48018">MGRRDCWNGRSGEQDKEEDKGPDSKPIEVNGKTLVDFSELWISPMEVEELWSVVAEEEQDERGPTTNGNTANMEGKGNSRGQLSELSTVPAGYRSIPIAMGYTRAPHGLRWGHSAGSPTDPSRDPTLCVPPERGLRAVGWGTEQGIGGFGEEPGIKAQLMNLIRSVRTVMRGVWEGQPLRAREDPIAQGQNGPVQIPLSLRRRRDQLHEKGLRNAPVAIRFVTNTTKESKRDLLERLKTLEFDIAEDEIFTSLTAARNLLEQKQVRPLLLVDDNALQDFRGIPTNDPNAVVVGLAPEHFNYQMMNKAFRLILDGAPLIAIHKARYYKRKDGLALGPGPFVTGLEYATDTKATVVGKPETTFFLEALSGTGCKPEETVMIGDDCRDDVGGAQNAGMLGILVKTGKYRAADEDKINPAPYLTCESFPQAVDHILQHLL</sequence>
<keyword evidence="4" id="KW-0460">Magnesium</keyword>
<evidence type="ECO:0000256" key="5">
    <source>
        <dbReference type="ARBA" id="ARBA00039666"/>
    </source>
</evidence>
<dbReference type="InterPro" id="IPR036412">
    <property type="entry name" value="HAD-like_sf"/>
</dbReference>
<organism evidence="7 8">
    <name type="scientific">Chelonia mydas</name>
    <name type="common">Green sea-turtle</name>
    <name type="synonym">Chelonia agassizi</name>
    <dbReference type="NCBI Taxonomy" id="8469"/>
    <lineage>
        <taxon>Eukaryota</taxon>
        <taxon>Metazoa</taxon>
        <taxon>Chordata</taxon>
        <taxon>Craniata</taxon>
        <taxon>Vertebrata</taxon>
        <taxon>Euteleostomi</taxon>
        <taxon>Archelosauria</taxon>
        <taxon>Testudinata</taxon>
        <taxon>Testudines</taxon>
        <taxon>Cryptodira</taxon>
        <taxon>Durocryptodira</taxon>
        <taxon>Americhelydia</taxon>
        <taxon>Chelonioidea</taxon>
        <taxon>Cheloniidae</taxon>
        <taxon>Chelonia</taxon>
    </lineage>
</organism>
<keyword evidence="7" id="KW-0378">Hydrolase</keyword>
<comment type="similarity">
    <text evidence="2">Belongs to the HAD-like hydrolase superfamily.</text>
</comment>
<dbReference type="STRING" id="8469.M7BSF4"/>
<keyword evidence="3" id="KW-0479">Metal-binding</keyword>
<dbReference type="SUPFAM" id="SSF56784">
    <property type="entry name" value="HAD-like"/>
    <property type="match status" value="1"/>
</dbReference>
<evidence type="ECO:0000256" key="6">
    <source>
        <dbReference type="SAM" id="MobiDB-lite"/>
    </source>
</evidence>
<dbReference type="InterPro" id="IPR006357">
    <property type="entry name" value="HAD-SF_hydro_IIA"/>
</dbReference>
<feature type="region of interest" description="Disordered" evidence="6">
    <location>
        <begin position="1"/>
        <end position="31"/>
    </location>
</feature>
<dbReference type="Gene3D" id="3.40.50.1000">
    <property type="entry name" value="HAD superfamily/HAD-like"/>
    <property type="match status" value="2"/>
</dbReference>
<dbReference type="NCBIfam" id="TIGR01458">
    <property type="entry name" value="HAD-SF-IIA-hyp3"/>
    <property type="match status" value="1"/>
</dbReference>
<gene>
    <name evidence="7" type="ORF">UY3_02632</name>
</gene>
<dbReference type="FunFam" id="3.40.50.1000:FF:000060">
    <property type="entry name" value="Haloacid dehalogenase-like hydrolase domain-containing protein 2"/>
    <property type="match status" value="1"/>
</dbReference>
<dbReference type="PANTHER" id="PTHR19288">
    <property type="entry name" value="4-NITROPHENYLPHOSPHATASE-RELATED"/>
    <property type="match status" value="1"/>
</dbReference>
<dbReference type="Proteomes" id="UP000031443">
    <property type="component" value="Unassembled WGS sequence"/>
</dbReference>
<evidence type="ECO:0000313" key="8">
    <source>
        <dbReference type="Proteomes" id="UP000031443"/>
    </source>
</evidence>
<evidence type="ECO:0000256" key="2">
    <source>
        <dbReference type="ARBA" id="ARBA00007958"/>
    </source>
</evidence>
<evidence type="ECO:0000313" key="7">
    <source>
        <dbReference type="EMBL" id="EMP40129.1"/>
    </source>
</evidence>
<dbReference type="Pfam" id="PF13344">
    <property type="entry name" value="Hydrolase_6"/>
    <property type="match status" value="1"/>
</dbReference>
<dbReference type="InterPro" id="IPR013880">
    <property type="entry name" value="Yos1"/>
</dbReference>